<dbReference type="Proteomes" id="UP000297245">
    <property type="component" value="Unassembled WGS sequence"/>
</dbReference>
<dbReference type="SUPFAM" id="SSF52540">
    <property type="entry name" value="P-loop containing nucleoside triphosphate hydrolases"/>
    <property type="match status" value="1"/>
</dbReference>
<dbReference type="GO" id="GO:0003677">
    <property type="term" value="F:DNA binding"/>
    <property type="evidence" value="ECO:0007669"/>
    <property type="project" value="UniProtKB-KW"/>
</dbReference>
<dbReference type="CDD" id="cd00009">
    <property type="entry name" value="AAA"/>
    <property type="match status" value="1"/>
</dbReference>
<evidence type="ECO:0000256" key="7">
    <source>
        <dbReference type="ARBA" id="ARBA00023306"/>
    </source>
</evidence>
<feature type="domain" description="AAA+ ATPase" evidence="10">
    <location>
        <begin position="173"/>
        <end position="315"/>
    </location>
</feature>
<organism evidence="11 12">
    <name type="scientific">Dendrothele bispora (strain CBS 962.96)</name>
    <dbReference type="NCBI Taxonomy" id="1314807"/>
    <lineage>
        <taxon>Eukaryota</taxon>
        <taxon>Fungi</taxon>
        <taxon>Dikarya</taxon>
        <taxon>Basidiomycota</taxon>
        <taxon>Agaricomycotina</taxon>
        <taxon>Agaricomycetes</taxon>
        <taxon>Agaricomycetidae</taxon>
        <taxon>Agaricales</taxon>
        <taxon>Agaricales incertae sedis</taxon>
        <taxon>Dendrothele</taxon>
    </lineage>
</organism>
<evidence type="ECO:0000313" key="11">
    <source>
        <dbReference type="EMBL" id="THU84914.1"/>
    </source>
</evidence>
<keyword evidence="11" id="KW-0378">Hydrolase</keyword>
<dbReference type="GO" id="GO:0005634">
    <property type="term" value="C:nucleus"/>
    <property type="evidence" value="ECO:0007669"/>
    <property type="project" value="UniProtKB-SubCell"/>
</dbReference>
<dbReference type="InterPro" id="IPR047854">
    <property type="entry name" value="RFC_lid"/>
</dbReference>
<keyword evidence="12" id="KW-1185">Reference proteome</keyword>
<dbReference type="InterPro" id="IPR053016">
    <property type="entry name" value="CTF18-RFC_complex"/>
</dbReference>
<dbReference type="Gene3D" id="1.10.8.60">
    <property type="match status" value="1"/>
</dbReference>
<keyword evidence="6" id="KW-0539">Nucleus</keyword>
<evidence type="ECO:0000256" key="5">
    <source>
        <dbReference type="ARBA" id="ARBA00023125"/>
    </source>
</evidence>
<keyword evidence="4" id="KW-0067">ATP-binding</keyword>
<dbReference type="GO" id="GO:0016887">
    <property type="term" value="F:ATP hydrolysis activity"/>
    <property type="evidence" value="ECO:0007669"/>
    <property type="project" value="InterPro"/>
</dbReference>
<dbReference type="Gene3D" id="3.40.50.300">
    <property type="entry name" value="P-loop containing nucleotide triphosphate hydrolases"/>
    <property type="match status" value="1"/>
</dbReference>
<dbReference type="CDD" id="cd18140">
    <property type="entry name" value="HLD_clamp_RFC"/>
    <property type="match status" value="1"/>
</dbReference>
<dbReference type="InterPro" id="IPR003959">
    <property type="entry name" value="ATPase_AAA_core"/>
</dbReference>
<dbReference type="PANTHER" id="PTHR46765:SF1">
    <property type="entry name" value="P-LOOP CONTAINING NUCLEOSIDE TRIPHOSPHATE HYDROLASES SUPERFAMILY PROTEIN"/>
    <property type="match status" value="1"/>
</dbReference>
<comment type="subcellular location">
    <subcellularLocation>
        <location evidence="1">Nucleus</location>
    </subcellularLocation>
</comment>
<feature type="region of interest" description="Disordered" evidence="9">
    <location>
        <begin position="83"/>
        <end position="102"/>
    </location>
</feature>
<evidence type="ECO:0000256" key="2">
    <source>
        <dbReference type="ARBA" id="ARBA00022705"/>
    </source>
</evidence>
<gene>
    <name evidence="11" type="ORF">K435DRAFT_686601</name>
</gene>
<dbReference type="InterPro" id="IPR003593">
    <property type="entry name" value="AAA+_ATPase"/>
</dbReference>
<sequence>MRSLDPSLDEPTSHATASSVPLSNTLVLPRASVRATTFDGRTVFIRRKPKTVNLRPSASTSSSNRLNLLDVPIHRLMDDLATKARSKVSEREAGPSTSTARPTMTAREDNLWVERYRPQKFTDLMGNERVARDAMSWLKQWDRCVFGRINGRKRKRDGNENQNDPQDPYLRPREKILLISGPPGLGKTTLAHVVAKQAGYDVLEINASDARSGQIVDDRIRPALESGYAVKGTRPLLAIIDEIDGATGAGDNSSTFVHKLVQLTLDKPKKGKSHKSKSLAQAILRPIICICNDINAASLAKLRPHAYQLRVQKPSDVHTVKRLREICETEKLRADSRALSTLVGIAKGDLRGCLNTLQFIQARSNEVTEPMVRAATKGMKEADASLMTVLNNLFIPLSKKRVKDLNEADSRYVSRLSQEIDACGRDSALAVGCFAHYATLRKHDPNFSRFEKANEWLMTFDHLSAAMYNDGDFALSPYLPYTLVPFYPLFQERGAPRIERNQDDWNNLQLTKTNEEIYKTIGRCLQHASTQHGGDFRHLVNTPILQLEFASYINRIISPPLRPVNSQIVRPEERAVMTRLVDIMSTLELRFVQERGDDGQLSYRLDPPVDVFMTYDGKRAADVQTSRYAVRHLVAGEVDARISLRQGDFIAKDRPVKQRGLNKTRSCLSRLNDSDDVEEPTKRTKADAIDIADRPPTDFFGRPINTSVNVGGSRNGFAKKYFVTYRYKEGNSAAVRKPVKMSAFL</sequence>
<name>A0A4S8L889_DENBC</name>
<evidence type="ECO:0000256" key="1">
    <source>
        <dbReference type="ARBA" id="ARBA00004123"/>
    </source>
</evidence>
<protein>
    <submittedName>
        <fullName evidence="11">P-loop containing nucleoside triphosphate hydrolase protein</fullName>
    </submittedName>
</protein>
<dbReference type="GO" id="GO:0006260">
    <property type="term" value="P:DNA replication"/>
    <property type="evidence" value="ECO:0007669"/>
    <property type="project" value="UniProtKB-KW"/>
</dbReference>
<evidence type="ECO:0000256" key="8">
    <source>
        <dbReference type="ARBA" id="ARBA00043975"/>
    </source>
</evidence>
<reference evidence="11 12" key="1">
    <citation type="journal article" date="2019" name="Nat. Ecol. Evol.">
        <title>Megaphylogeny resolves global patterns of mushroom evolution.</title>
        <authorList>
            <person name="Varga T."/>
            <person name="Krizsan K."/>
            <person name="Foldi C."/>
            <person name="Dima B."/>
            <person name="Sanchez-Garcia M."/>
            <person name="Sanchez-Ramirez S."/>
            <person name="Szollosi G.J."/>
            <person name="Szarkandi J.G."/>
            <person name="Papp V."/>
            <person name="Albert L."/>
            <person name="Andreopoulos W."/>
            <person name="Angelini C."/>
            <person name="Antonin V."/>
            <person name="Barry K.W."/>
            <person name="Bougher N.L."/>
            <person name="Buchanan P."/>
            <person name="Buyck B."/>
            <person name="Bense V."/>
            <person name="Catcheside P."/>
            <person name="Chovatia M."/>
            <person name="Cooper J."/>
            <person name="Damon W."/>
            <person name="Desjardin D."/>
            <person name="Finy P."/>
            <person name="Geml J."/>
            <person name="Haridas S."/>
            <person name="Hughes K."/>
            <person name="Justo A."/>
            <person name="Karasinski D."/>
            <person name="Kautmanova I."/>
            <person name="Kiss B."/>
            <person name="Kocsube S."/>
            <person name="Kotiranta H."/>
            <person name="LaButti K.M."/>
            <person name="Lechner B.E."/>
            <person name="Liimatainen K."/>
            <person name="Lipzen A."/>
            <person name="Lukacs Z."/>
            <person name="Mihaltcheva S."/>
            <person name="Morgado L.N."/>
            <person name="Niskanen T."/>
            <person name="Noordeloos M.E."/>
            <person name="Ohm R.A."/>
            <person name="Ortiz-Santana B."/>
            <person name="Ovrebo C."/>
            <person name="Racz N."/>
            <person name="Riley R."/>
            <person name="Savchenko A."/>
            <person name="Shiryaev A."/>
            <person name="Soop K."/>
            <person name="Spirin V."/>
            <person name="Szebenyi C."/>
            <person name="Tomsovsky M."/>
            <person name="Tulloss R.E."/>
            <person name="Uehling J."/>
            <person name="Grigoriev I.V."/>
            <person name="Vagvolgyi C."/>
            <person name="Papp T."/>
            <person name="Martin F.M."/>
            <person name="Miettinen O."/>
            <person name="Hibbett D.S."/>
            <person name="Nagy L.G."/>
        </authorList>
    </citation>
    <scope>NUCLEOTIDE SEQUENCE [LARGE SCALE GENOMIC DNA]</scope>
    <source>
        <strain evidence="11 12">CBS 962.96</strain>
    </source>
</reference>
<keyword evidence="5" id="KW-0238">DNA-binding</keyword>
<dbReference type="EMBL" id="ML179574">
    <property type="protein sequence ID" value="THU84914.1"/>
    <property type="molecule type" value="Genomic_DNA"/>
</dbReference>
<evidence type="ECO:0000256" key="9">
    <source>
        <dbReference type="SAM" id="MobiDB-lite"/>
    </source>
</evidence>
<evidence type="ECO:0000313" key="12">
    <source>
        <dbReference type="Proteomes" id="UP000297245"/>
    </source>
</evidence>
<feature type="region of interest" description="Disordered" evidence="9">
    <location>
        <begin position="1"/>
        <end position="20"/>
    </location>
</feature>
<dbReference type="OrthoDB" id="2195431at2759"/>
<comment type="similarity">
    <text evidence="8">Belongs to the activator 1 small subunits family. CTF18 subfamily.</text>
</comment>
<dbReference type="GO" id="GO:0005524">
    <property type="term" value="F:ATP binding"/>
    <property type="evidence" value="ECO:0007669"/>
    <property type="project" value="UniProtKB-KW"/>
</dbReference>
<dbReference type="PANTHER" id="PTHR46765">
    <property type="entry name" value="P-LOOP CONTAINING NUCLEOSIDE TRIPHOSPHATE HYDROLASES SUPERFAMILY PROTEIN"/>
    <property type="match status" value="1"/>
</dbReference>
<evidence type="ECO:0000256" key="6">
    <source>
        <dbReference type="ARBA" id="ARBA00023242"/>
    </source>
</evidence>
<evidence type="ECO:0000256" key="4">
    <source>
        <dbReference type="ARBA" id="ARBA00022840"/>
    </source>
</evidence>
<dbReference type="InterPro" id="IPR027417">
    <property type="entry name" value="P-loop_NTPase"/>
</dbReference>
<keyword evidence="7" id="KW-0131">Cell cycle</keyword>
<keyword evidence="2" id="KW-0235">DNA replication</keyword>
<proteinExistence type="inferred from homology"/>
<evidence type="ECO:0000256" key="3">
    <source>
        <dbReference type="ARBA" id="ARBA00022741"/>
    </source>
</evidence>
<keyword evidence="3" id="KW-0547">Nucleotide-binding</keyword>
<dbReference type="Pfam" id="PF00004">
    <property type="entry name" value="AAA"/>
    <property type="match status" value="1"/>
</dbReference>
<evidence type="ECO:0000259" key="10">
    <source>
        <dbReference type="SMART" id="SM00382"/>
    </source>
</evidence>
<feature type="compositionally biased region" description="Basic and acidic residues" evidence="9">
    <location>
        <begin position="83"/>
        <end position="93"/>
    </location>
</feature>
<accession>A0A4S8L889</accession>
<dbReference type="SMART" id="SM00382">
    <property type="entry name" value="AAA"/>
    <property type="match status" value="1"/>
</dbReference>
<dbReference type="AlphaFoldDB" id="A0A4S8L889"/>